<keyword evidence="4" id="KW-0539">Nucleus</keyword>
<keyword evidence="1" id="KW-0805">Transcription regulation</keyword>
<feature type="domain" description="NAC" evidence="6">
    <location>
        <begin position="3"/>
        <end position="154"/>
    </location>
</feature>
<evidence type="ECO:0000256" key="4">
    <source>
        <dbReference type="ARBA" id="ARBA00023242"/>
    </source>
</evidence>
<evidence type="ECO:0000313" key="7">
    <source>
        <dbReference type="EMBL" id="TXG50372.1"/>
    </source>
</evidence>
<reference evidence="8" key="1">
    <citation type="journal article" date="2019" name="Gigascience">
        <title>De novo genome assembly of the endangered Acer yangbiense, a plant species with extremely small populations endemic to Yunnan Province, China.</title>
        <authorList>
            <person name="Yang J."/>
            <person name="Wariss H.M."/>
            <person name="Tao L."/>
            <person name="Zhang R."/>
            <person name="Yun Q."/>
            <person name="Hollingsworth P."/>
            <person name="Dao Z."/>
            <person name="Luo G."/>
            <person name="Guo H."/>
            <person name="Ma Y."/>
            <person name="Sun W."/>
        </authorList>
    </citation>
    <scope>NUCLEOTIDE SEQUENCE [LARGE SCALE GENOMIC DNA]</scope>
    <source>
        <strain evidence="8">cv. Malutang</strain>
    </source>
</reference>
<dbReference type="SUPFAM" id="SSF101941">
    <property type="entry name" value="NAC domain"/>
    <property type="match status" value="1"/>
</dbReference>
<evidence type="ECO:0000256" key="1">
    <source>
        <dbReference type="ARBA" id="ARBA00023015"/>
    </source>
</evidence>
<feature type="region of interest" description="Disordered" evidence="5">
    <location>
        <begin position="336"/>
        <end position="363"/>
    </location>
</feature>
<sequence length="363" mass="41321">MVMRKGYRFQPTPEELVSYFLKEKRRDPDFRDPDIKDVNIYKHNPCELPGLSSYQSDDQVWYFFCALDNKYGKSDRARRTAKGGSWKKTGIDRPVKAKDSNERIGIKKTLVFYKGSDFRKENKTNWIMHEYHEYPCKKNSLFKGQVVVCRIEKKPDKKRKASSALGEGQPSDCDSGNNVAQDILEVEPSSTNNDFANNNFMEAESQLQSNQHISYGTKNDFPGVRKNIPCGNFSISLGKTYLELMFEFFLQLESHLLPKQHISSNGEDLVATNISSEINESQLLPRPKDIFSELEPLVPGEWDALYGLQSPISSGFSDDVGNLQWVIVDEFFGEETGHSPPPDVNSSQTAVTNEFSSMANEEY</sequence>
<accession>A0A5C7H1K5</accession>
<comment type="caution">
    <text evidence="7">The sequence shown here is derived from an EMBL/GenBank/DDBJ whole genome shotgun (WGS) entry which is preliminary data.</text>
</comment>
<dbReference type="PROSITE" id="PS51005">
    <property type="entry name" value="NAC"/>
    <property type="match status" value="1"/>
</dbReference>
<keyword evidence="3" id="KW-0804">Transcription</keyword>
<organism evidence="7 8">
    <name type="scientific">Acer yangbiense</name>
    <dbReference type="NCBI Taxonomy" id="1000413"/>
    <lineage>
        <taxon>Eukaryota</taxon>
        <taxon>Viridiplantae</taxon>
        <taxon>Streptophyta</taxon>
        <taxon>Embryophyta</taxon>
        <taxon>Tracheophyta</taxon>
        <taxon>Spermatophyta</taxon>
        <taxon>Magnoliopsida</taxon>
        <taxon>eudicotyledons</taxon>
        <taxon>Gunneridae</taxon>
        <taxon>Pentapetalae</taxon>
        <taxon>rosids</taxon>
        <taxon>malvids</taxon>
        <taxon>Sapindales</taxon>
        <taxon>Sapindaceae</taxon>
        <taxon>Hippocastanoideae</taxon>
        <taxon>Acereae</taxon>
        <taxon>Acer</taxon>
    </lineage>
</organism>
<dbReference type="PANTHER" id="PTHR31744">
    <property type="entry name" value="PROTEIN CUP-SHAPED COTYLEDON 2-RELATED"/>
    <property type="match status" value="1"/>
</dbReference>
<dbReference type="GO" id="GO:0003677">
    <property type="term" value="F:DNA binding"/>
    <property type="evidence" value="ECO:0007669"/>
    <property type="project" value="UniProtKB-KW"/>
</dbReference>
<dbReference type="Pfam" id="PF02365">
    <property type="entry name" value="NAM"/>
    <property type="match status" value="1"/>
</dbReference>
<protein>
    <recommendedName>
        <fullName evidence="6">NAC domain-containing protein</fullName>
    </recommendedName>
</protein>
<feature type="compositionally biased region" description="Polar residues" evidence="5">
    <location>
        <begin position="344"/>
        <end position="363"/>
    </location>
</feature>
<evidence type="ECO:0000313" key="8">
    <source>
        <dbReference type="Proteomes" id="UP000323000"/>
    </source>
</evidence>
<feature type="region of interest" description="Disordered" evidence="5">
    <location>
        <begin position="159"/>
        <end position="178"/>
    </location>
</feature>
<evidence type="ECO:0000256" key="3">
    <source>
        <dbReference type="ARBA" id="ARBA00023163"/>
    </source>
</evidence>
<dbReference type="Gene3D" id="2.170.150.80">
    <property type="entry name" value="NAC domain"/>
    <property type="match status" value="1"/>
</dbReference>
<evidence type="ECO:0000259" key="6">
    <source>
        <dbReference type="PROSITE" id="PS51005"/>
    </source>
</evidence>
<dbReference type="GO" id="GO:0006355">
    <property type="term" value="P:regulation of DNA-templated transcription"/>
    <property type="evidence" value="ECO:0007669"/>
    <property type="project" value="InterPro"/>
</dbReference>
<keyword evidence="8" id="KW-1185">Reference proteome</keyword>
<keyword evidence="2" id="KW-0238">DNA-binding</keyword>
<dbReference type="InterPro" id="IPR036093">
    <property type="entry name" value="NAC_dom_sf"/>
</dbReference>
<dbReference type="InterPro" id="IPR003441">
    <property type="entry name" value="NAC-dom"/>
</dbReference>
<proteinExistence type="predicted"/>
<dbReference type="EMBL" id="VAHF01000011">
    <property type="protein sequence ID" value="TXG50372.1"/>
    <property type="molecule type" value="Genomic_DNA"/>
</dbReference>
<dbReference type="Proteomes" id="UP000323000">
    <property type="component" value="Chromosome 11"/>
</dbReference>
<gene>
    <name evidence="7" type="ORF">EZV62_022896</name>
</gene>
<dbReference type="OrthoDB" id="1513751at2759"/>
<evidence type="ECO:0000256" key="5">
    <source>
        <dbReference type="SAM" id="MobiDB-lite"/>
    </source>
</evidence>
<dbReference type="AlphaFoldDB" id="A0A5C7H1K5"/>
<name>A0A5C7H1K5_9ROSI</name>
<evidence type="ECO:0000256" key="2">
    <source>
        <dbReference type="ARBA" id="ARBA00023125"/>
    </source>
</evidence>